<dbReference type="SUPFAM" id="SSF56529">
    <property type="entry name" value="FAH"/>
    <property type="match status" value="1"/>
</dbReference>
<dbReference type="PANTHER" id="PTHR30143:SF0">
    <property type="entry name" value="2-KETO-4-PENTENOATE HYDRATASE"/>
    <property type="match status" value="1"/>
</dbReference>
<evidence type="ECO:0000259" key="2">
    <source>
        <dbReference type="Pfam" id="PF01557"/>
    </source>
</evidence>
<dbReference type="EMBL" id="FAXA01000444">
    <property type="protein sequence ID" value="CUV03593.1"/>
    <property type="molecule type" value="Genomic_DNA"/>
</dbReference>
<keyword evidence="1 3" id="KW-0456">Lyase</keyword>
<gene>
    <name evidence="3" type="ORF">MGWOODY_Clf2319</name>
</gene>
<dbReference type="GO" id="GO:0005737">
    <property type="term" value="C:cytoplasm"/>
    <property type="evidence" value="ECO:0007669"/>
    <property type="project" value="TreeGrafter"/>
</dbReference>
<dbReference type="InterPro" id="IPR036663">
    <property type="entry name" value="Fumarylacetoacetase_C_sf"/>
</dbReference>
<organism evidence="3">
    <name type="scientific">hydrothermal vent metagenome</name>
    <dbReference type="NCBI Taxonomy" id="652676"/>
    <lineage>
        <taxon>unclassified sequences</taxon>
        <taxon>metagenomes</taxon>
        <taxon>ecological metagenomes</taxon>
    </lineage>
</organism>
<dbReference type="Gene3D" id="3.90.850.10">
    <property type="entry name" value="Fumarylacetoacetase-like, C-terminal domain"/>
    <property type="match status" value="1"/>
</dbReference>
<reference evidence="3" key="1">
    <citation type="submission" date="2015-10" db="EMBL/GenBank/DDBJ databases">
        <authorList>
            <person name="Gilbert D.G."/>
        </authorList>
    </citation>
    <scope>NUCLEOTIDE SEQUENCE</scope>
</reference>
<dbReference type="EC" id="4.2.1.80" evidence="3"/>
<dbReference type="InterPro" id="IPR050772">
    <property type="entry name" value="Hydratase-Decarb/MhpD_sf"/>
</dbReference>
<proteinExistence type="predicted"/>
<evidence type="ECO:0000256" key="1">
    <source>
        <dbReference type="ARBA" id="ARBA00023239"/>
    </source>
</evidence>
<protein>
    <submittedName>
        <fullName evidence="3">2-keto-4-pentenoate hydratase</fullName>
        <ecNumber evidence="3">4.2.1.80</ecNumber>
    </submittedName>
</protein>
<dbReference type="InterPro" id="IPR011234">
    <property type="entry name" value="Fumarylacetoacetase-like_C"/>
</dbReference>
<dbReference type="PANTHER" id="PTHR30143">
    <property type="entry name" value="ACID HYDRATASE"/>
    <property type="match status" value="1"/>
</dbReference>
<dbReference type="Pfam" id="PF01557">
    <property type="entry name" value="FAA_hydrolase"/>
    <property type="match status" value="1"/>
</dbReference>
<feature type="domain" description="Fumarylacetoacetase-like C-terminal" evidence="2">
    <location>
        <begin position="88"/>
        <end position="263"/>
    </location>
</feature>
<dbReference type="AlphaFoldDB" id="A0A170QB73"/>
<accession>A0A170QB73</accession>
<name>A0A170QB73_9ZZZZ</name>
<dbReference type="GO" id="GO:0008684">
    <property type="term" value="F:2-oxopent-4-enoate hydratase activity"/>
    <property type="evidence" value="ECO:0007669"/>
    <property type="project" value="UniProtKB-EC"/>
</dbReference>
<sequence>MTSEEKVWQAARFLHEAHRARTPYQPLPDGISPRDINEAYDIQEAFHELLFPERGAIVGYKVALTTTVMQQMVGFGHPASGAVFTSGVHHSPVTINASDYVHVGAECEIAMLLEQDLPASDTPYDRESVARAVAALMPAFELVDDRGADYTDLYFLNVAADNSWNSGIVLGEAVIDWQDIDLVAATGTMTINGQPAGVGTGGDVLGHPLEALAWLANNLAERGKSLQKDMIVMTGSIVSTKFLNKGDEVQFEIDTLGDVLLTVA</sequence>
<evidence type="ECO:0000313" key="3">
    <source>
        <dbReference type="EMBL" id="CUV03593.1"/>
    </source>
</evidence>